<gene>
    <name evidence="1" type="ORF">QRT04_16780</name>
</gene>
<accession>A0ABT7SK75</accession>
<dbReference type="EMBL" id="JAUCGQ010000004">
    <property type="protein sequence ID" value="MDM7856596.1"/>
    <property type="molecule type" value="Genomic_DNA"/>
</dbReference>
<protein>
    <recommendedName>
        <fullName evidence="3">D-inositol 3-phosphate glycosyltransferase</fullName>
    </recommendedName>
</protein>
<evidence type="ECO:0008006" key="3">
    <source>
        <dbReference type="Google" id="ProtNLM"/>
    </source>
</evidence>
<dbReference type="Pfam" id="PF20471">
    <property type="entry name" value="DUF6716"/>
    <property type="match status" value="1"/>
</dbReference>
<reference evidence="1 2" key="1">
    <citation type="submission" date="2023-06" db="EMBL/GenBank/DDBJ databases">
        <title>Cellulomonas sp. MW4 Whole genome sequence.</title>
        <authorList>
            <person name="Park S."/>
        </authorList>
    </citation>
    <scope>NUCLEOTIDE SEQUENCE [LARGE SCALE GENOMIC DNA]</scope>
    <source>
        <strain evidence="1 2">MW4</strain>
    </source>
</reference>
<dbReference type="Proteomes" id="UP001529338">
    <property type="component" value="Unassembled WGS sequence"/>
</dbReference>
<name>A0ABT7SK75_9CELL</name>
<dbReference type="InterPro" id="IPR046561">
    <property type="entry name" value="DUF6716"/>
</dbReference>
<comment type="caution">
    <text evidence="1">The sequence shown here is derived from an EMBL/GenBank/DDBJ whole genome shotgun (WGS) entry which is preliminary data.</text>
</comment>
<evidence type="ECO:0000313" key="1">
    <source>
        <dbReference type="EMBL" id="MDM7856596.1"/>
    </source>
</evidence>
<sequence length="387" mass="40452">MTVHVLAVADSDAYLKWAVHTLSALGPSLGGEPVEARAVVLRSPVLPTPAQVAAATAGSTVGRTEVVSVWQLHRLLRRRPPDVLLVAATGPVAQVVGRLAQRARRRPALVTGLPGLALPATAVGVRRRTWCDAFVVHSRAERSAYGAAFAAAGTAPAVVLSHLPFFRPAGRDARAASGSSAPVVFAAQPSVPAARHDRVRLLAGLAGVAAAGHDVVVKLRATTGERQTHHEPHPYADLWEQEHARLGHPRELLRFATGAMSDWLRPGATLVTVSSTAALEAIAAGVPTALVADLGVADALLNPPFAGSGLMTHLADLPAALERGLPAPDPSWADEHGFHPEPSELPAALARLVARSRASVLPAQRVPVPRRSVLRLVVPTTLAARAR</sequence>
<organism evidence="1 2">
    <name type="scientific">Cellulomonas alba</name>
    <dbReference type="NCBI Taxonomy" id="3053467"/>
    <lineage>
        <taxon>Bacteria</taxon>
        <taxon>Bacillati</taxon>
        <taxon>Actinomycetota</taxon>
        <taxon>Actinomycetes</taxon>
        <taxon>Micrococcales</taxon>
        <taxon>Cellulomonadaceae</taxon>
        <taxon>Cellulomonas</taxon>
    </lineage>
</organism>
<proteinExistence type="predicted"/>
<dbReference type="RefSeq" id="WP_289456852.1">
    <property type="nucleotide sequence ID" value="NZ_JAUCGQ010000004.1"/>
</dbReference>
<keyword evidence="2" id="KW-1185">Reference proteome</keyword>
<evidence type="ECO:0000313" key="2">
    <source>
        <dbReference type="Proteomes" id="UP001529338"/>
    </source>
</evidence>